<comment type="pathway">
    <text evidence="1">Carbohydrate degradation; pentose phosphate pathway; D-ribulose 5-phosphate from D-glucose 6-phosphate (oxidative stage): step 1/3.</text>
</comment>
<keyword evidence="4" id="KW-0560">Oxidoreductase</keyword>
<dbReference type="RefSeq" id="WP_022922662.1">
    <property type="nucleotide sequence ID" value="NZ_BMLB01000004.1"/>
</dbReference>
<evidence type="ECO:0000259" key="6">
    <source>
        <dbReference type="Pfam" id="PF00479"/>
    </source>
</evidence>
<dbReference type="Gene3D" id="3.30.360.10">
    <property type="entry name" value="Dihydrodipicolinate Reductase, domain 2"/>
    <property type="match status" value="1"/>
</dbReference>
<keyword evidence="9" id="KW-1185">Reference proteome</keyword>
<dbReference type="PRINTS" id="PR00079">
    <property type="entry name" value="G6PDHDRGNASE"/>
</dbReference>
<evidence type="ECO:0000256" key="1">
    <source>
        <dbReference type="ARBA" id="ARBA00004937"/>
    </source>
</evidence>
<evidence type="ECO:0000256" key="3">
    <source>
        <dbReference type="ARBA" id="ARBA00022857"/>
    </source>
</evidence>
<evidence type="ECO:0000313" key="9">
    <source>
        <dbReference type="Proteomes" id="UP000662111"/>
    </source>
</evidence>
<evidence type="ECO:0000256" key="2">
    <source>
        <dbReference type="ARBA" id="ARBA00022526"/>
    </source>
</evidence>
<dbReference type="Proteomes" id="UP000662111">
    <property type="component" value="Unassembled WGS sequence"/>
</dbReference>
<proteinExistence type="predicted"/>
<dbReference type="NCBIfam" id="NF009492">
    <property type="entry name" value="PRK12853.1-3"/>
    <property type="match status" value="1"/>
</dbReference>
<dbReference type="Gene3D" id="3.40.50.720">
    <property type="entry name" value="NAD(P)-binding Rossmann-like Domain"/>
    <property type="match status" value="1"/>
</dbReference>
<keyword evidence="2" id="KW-0313">Glucose metabolism</keyword>
<name>A0ABQ2FA09_9MICO</name>
<protein>
    <submittedName>
        <fullName evidence="8">Glucose-6-phosphate 1-dehydrogenase</fullName>
    </submittedName>
</protein>
<dbReference type="InterPro" id="IPR036291">
    <property type="entry name" value="NAD(P)-bd_dom_sf"/>
</dbReference>
<comment type="caution">
    <text evidence="8">The sequence shown here is derived from an EMBL/GenBank/DDBJ whole genome shotgun (WGS) entry which is preliminary data.</text>
</comment>
<accession>A0ABQ2FA09</accession>
<dbReference type="PIRSF" id="PIRSF000110">
    <property type="entry name" value="G6PD"/>
    <property type="match status" value="1"/>
</dbReference>
<dbReference type="InterPro" id="IPR001282">
    <property type="entry name" value="G6P_DH"/>
</dbReference>
<dbReference type="EMBL" id="BMLB01000004">
    <property type="protein sequence ID" value="GGK72005.1"/>
    <property type="molecule type" value="Genomic_DNA"/>
</dbReference>
<dbReference type="InterPro" id="IPR022674">
    <property type="entry name" value="G6P_DH_NAD-bd"/>
</dbReference>
<evidence type="ECO:0000259" key="7">
    <source>
        <dbReference type="Pfam" id="PF02781"/>
    </source>
</evidence>
<dbReference type="SUPFAM" id="SSF55347">
    <property type="entry name" value="Glyceraldehyde-3-phosphate dehydrogenase-like, C-terminal domain"/>
    <property type="match status" value="1"/>
</dbReference>
<dbReference type="Pfam" id="PF02781">
    <property type="entry name" value="G6PD_C"/>
    <property type="match status" value="1"/>
</dbReference>
<reference evidence="9" key="1">
    <citation type="journal article" date="2019" name="Int. J. Syst. Evol. Microbiol.">
        <title>The Global Catalogue of Microorganisms (GCM) 10K type strain sequencing project: providing services to taxonomists for standard genome sequencing and annotation.</title>
        <authorList>
            <consortium name="The Broad Institute Genomics Platform"/>
            <consortium name="The Broad Institute Genome Sequencing Center for Infectious Disease"/>
            <person name="Wu L."/>
            <person name="Ma J."/>
        </authorList>
    </citation>
    <scope>NUCLEOTIDE SEQUENCE [LARGE SCALE GENOMIC DNA]</scope>
    <source>
        <strain evidence="9">CGMCC 1.5362</strain>
    </source>
</reference>
<dbReference type="InterPro" id="IPR022675">
    <property type="entry name" value="G6P_DH_C"/>
</dbReference>
<keyword evidence="3" id="KW-0521">NADP</keyword>
<evidence type="ECO:0000313" key="8">
    <source>
        <dbReference type="EMBL" id="GGK72005.1"/>
    </source>
</evidence>
<dbReference type="PANTHER" id="PTHR23429:SF0">
    <property type="entry name" value="GLUCOSE-6-PHOSPHATE 1-DEHYDROGENASE"/>
    <property type="match status" value="1"/>
</dbReference>
<sequence>MPDAATTLLIIGAGGDLTRRLLLPGLGSLLRVEPDRHVVVVGADREEMAQEEWHRRVRESFEEAEAPQETVDRVVADARYEVTEALEVSQLRDLVESVEDGLVIYFALPPQVTVQVCRLLEQISLPEGTRLAMEKPFGHDLASAVELNRQATRVVPEDRIFRIDHFLGINTVLNLLGLRFANRIFQPLWSAEHIERVDIYYDESLALEGRAGYYDHAGALIDMTQSHLLQVLAMFAMESPASMDHEELRSLKAQVLRATSLWGDDPVVASRRARYTAGTIDGRQVPDYAAEEGVDPARGTETLAQLTVAVRNQRWSGVPFVLRSGKAMGDNRKEIVVTFREPSHIPDGLHDSGSPDQLVLELRPGAVSLDISINAEGDPLDLEQKRLHTTLGQPRMRPYGEVLAGILDSNPMLSIRGDTAEQMWRIVEPVLEAWRADRVPMEEYEAGTGGPEGWGTVPR</sequence>
<gene>
    <name evidence="8" type="primary">zwf</name>
    <name evidence="8" type="ORF">GCM10011509_20800</name>
</gene>
<dbReference type="Pfam" id="PF00479">
    <property type="entry name" value="G6PD_N"/>
    <property type="match status" value="1"/>
</dbReference>
<evidence type="ECO:0000256" key="4">
    <source>
        <dbReference type="ARBA" id="ARBA00023002"/>
    </source>
</evidence>
<organism evidence="8 9">
    <name type="scientific">Ornithinimicrobium pekingense</name>
    <dbReference type="NCBI Taxonomy" id="384677"/>
    <lineage>
        <taxon>Bacteria</taxon>
        <taxon>Bacillati</taxon>
        <taxon>Actinomycetota</taxon>
        <taxon>Actinomycetes</taxon>
        <taxon>Micrococcales</taxon>
        <taxon>Ornithinimicrobiaceae</taxon>
        <taxon>Ornithinimicrobium</taxon>
    </lineage>
</organism>
<keyword evidence="5" id="KW-0119">Carbohydrate metabolism</keyword>
<dbReference type="PANTHER" id="PTHR23429">
    <property type="entry name" value="GLUCOSE-6-PHOSPHATE 1-DEHYDROGENASE G6PD"/>
    <property type="match status" value="1"/>
</dbReference>
<dbReference type="SUPFAM" id="SSF51735">
    <property type="entry name" value="NAD(P)-binding Rossmann-fold domains"/>
    <property type="match status" value="1"/>
</dbReference>
<feature type="domain" description="Glucose-6-phosphate dehydrogenase NAD-binding" evidence="6">
    <location>
        <begin position="10"/>
        <end position="174"/>
    </location>
</feature>
<feature type="domain" description="Glucose-6-phosphate dehydrogenase C-terminal" evidence="7">
    <location>
        <begin position="178"/>
        <end position="452"/>
    </location>
</feature>
<evidence type="ECO:0000256" key="5">
    <source>
        <dbReference type="ARBA" id="ARBA00023277"/>
    </source>
</evidence>